<evidence type="ECO:0000313" key="8">
    <source>
        <dbReference type="EMBL" id="KIL54666.1"/>
    </source>
</evidence>
<feature type="domain" description="HAT C-terminal dimerisation" evidence="7">
    <location>
        <begin position="825"/>
        <end position="863"/>
    </location>
</feature>
<dbReference type="SUPFAM" id="SSF140996">
    <property type="entry name" value="Hermes dimerisation domain"/>
    <property type="match status" value="1"/>
</dbReference>
<keyword evidence="4" id="KW-0862">Zinc</keyword>
<dbReference type="InterPro" id="IPR008906">
    <property type="entry name" value="HATC_C_dom"/>
</dbReference>
<feature type="compositionally biased region" description="Basic and acidic residues" evidence="6">
    <location>
        <begin position="225"/>
        <end position="236"/>
    </location>
</feature>
<feature type="region of interest" description="Disordered" evidence="6">
    <location>
        <begin position="1"/>
        <end position="37"/>
    </location>
</feature>
<dbReference type="GO" id="GO:0008270">
    <property type="term" value="F:zinc ion binding"/>
    <property type="evidence" value="ECO:0007669"/>
    <property type="project" value="UniProtKB-KW"/>
</dbReference>
<name>A0A0C2WDK5_AMAMK</name>
<gene>
    <name evidence="8" type="ORF">M378DRAFT_18675</name>
</gene>
<keyword evidence="5" id="KW-0539">Nucleus</keyword>
<evidence type="ECO:0000256" key="2">
    <source>
        <dbReference type="ARBA" id="ARBA00022723"/>
    </source>
</evidence>
<dbReference type="SUPFAM" id="SSF53098">
    <property type="entry name" value="Ribonuclease H-like"/>
    <property type="match status" value="1"/>
</dbReference>
<dbReference type="PANTHER" id="PTHR46481">
    <property type="entry name" value="ZINC FINGER BED DOMAIN-CONTAINING PROTEIN 4"/>
    <property type="match status" value="1"/>
</dbReference>
<protein>
    <recommendedName>
        <fullName evidence="7">HAT C-terminal dimerisation domain-containing protein</fullName>
    </recommendedName>
</protein>
<evidence type="ECO:0000259" key="7">
    <source>
        <dbReference type="Pfam" id="PF05699"/>
    </source>
</evidence>
<keyword evidence="3" id="KW-0863">Zinc-finger</keyword>
<evidence type="ECO:0000256" key="5">
    <source>
        <dbReference type="ARBA" id="ARBA00023242"/>
    </source>
</evidence>
<feature type="region of interest" description="Disordered" evidence="6">
    <location>
        <begin position="148"/>
        <end position="236"/>
    </location>
</feature>
<evidence type="ECO:0000256" key="3">
    <source>
        <dbReference type="ARBA" id="ARBA00022771"/>
    </source>
</evidence>
<evidence type="ECO:0000313" key="9">
    <source>
        <dbReference type="Proteomes" id="UP000054549"/>
    </source>
</evidence>
<dbReference type="HOGENOM" id="CLU_009123_12_4_1"/>
<keyword evidence="9" id="KW-1185">Reference proteome</keyword>
<sequence>MQRKRRKPAPGSPPLFSGSAPHQNRHPASAPPMPPPEIMRSPFIGFMKEFGETLKRHSQLLHRQVLAWRMIRLTEDLNKILSHALRESPSWITASYANAAPLTMHRELYHPKLPRVLQPTILLMSELPPSRKRKLAQKVTDDNNVAEPALKQHKRHHSTHVQDPLDDDSDVAMSDSEPGLPDSRSSNKAGDDKSDSGDDPEVILEEFVPKKKGERRSQTSVTARAKSDDSSSIREETAEEELARLMKGWDAPVYGFYEPIPDIVYADGNRRCHVFKGSTSNLRAHSKKCWGLEAFEKADEMKDLAKVREVVNKAKNSPNRNIVTMFARLEAKGVVSYMHRQHTSEEVRAVIVKWVAESMRPYSIVEDEGFHMLMKTGRPMYRIPSMATVARDVKHVFKKTKMRIAKILQEYPGSLSFATDCWTSPNHKAYVTITVHLEKDGLPLSFLLDIMELATSHSGINLARAFADMLKEFEIGHKILAITSDNASSNDKMTDRLMRHLSMFRGPKTRVRCFLHIVNLVAKVIVRQFDAGKVTDEAGNVLAELEDNLDGDDEERVDELASELLELGDDEEIESVEPMQTVIRKLRKISFAVKNSSTLALPEWFKILDRLNISQRMIPRDVKTRWNSTYDMLKFAVEYRTAIDELTANRKFELREYEMNQEEWVLAAQLCKVLKVFKDATLSFSKSASNIARILPAMVKIDEVLATNATDSTYLPAIQAALAVGAKLLNRYYELTDMSDVYRIATILHPSYKIEYLQKAGWQREWIDKAVQIIKEEFLRTYSEMETQETGSASTSTVRASGSVNVFEDLSDFGNSTPTASITDELTHYLGSERERVKDILVWWKQKQDVFPRLARMALDYHCHDLVLDHFHKDKFTNR</sequence>
<comment type="subcellular location">
    <subcellularLocation>
        <location evidence="1">Nucleus</location>
    </subcellularLocation>
</comment>
<dbReference type="InterPro" id="IPR052035">
    <property type="entry name" value="ZnF_BED_domain_contain"/>
</dbReference>
<dbReference type="InParanoid" id="A0A0C2WDK5"/>
<dbReference type="Proteomes" id="UP000054549">
    <property type="component" value="Unassembled WGS sequence"/>
</dbReference>
<accession>A0A0C2WDK5</accession>
<evidence type="ECO:0000256" key="6">
    <source>
        <dbReference type="SAM" id="MobiDB-lite"/>
    </source>
</evidence>
<dbReference type="Pfam" id="PF05699">
    <property type="entry name" value="Dimer_Tnp_hAT"/>
    <property type="match status" value="1"/>
</dbReference>
<feature type="compositionally biased region" description="Basic and acidic residues" evidence="6">
    <location>
        <begin position="207"/>
        <end position="217"/>
    </location>
</feature>
<organism evidence="8 9">
    <name type="scientific">Amanita muscaria (strain Koide BX008)</name>
    <dbReference type="NCBI Taxonomy" id="946122"/>
    <lineage>
        <taxon>Eukaryota</taxon>
        <taxon>Fungi</taxon>
        <taxon>Dikarya</taxon>
        <taxon>Basidiomycota</taxon>
        <taxon>Agaricomycotina</taxon>
        <taxon>Agaricomycetes</taxon>
        <taxon>Agaricomycetidae</taxon>
        <taxon>Agaricales</taxon>
        <taxon>Pluteineae</taxon>
        <taxon>Amanitaceae</taxon>
        <taxon>Amanita</taxon>
    </lineage>
</organism>
<evidence type="ECO:0000256" key="4">
    <source>
        <dbReference type="ARBA" id="ARBA00022833"/>
    </source>
</evidence>
<dbReference type="OrthoDB" id="2677917at2759"/>
<dbReference type="PANTHER" id="PTHR46481:SF10">
    <property type="entry name" value="ZINC FINGER BED DOMAIN-CONTAINING PROTEIN 39"/>
    <property type="match status" value="1"/>
</dbReference>
<reference evidence="8 9" key="1">
    <citation type="submission" date="2014-04" db="EMBL/GenBank/DDBJ databases">
        <title>Evolutionary Origins and Diversification of the Mycorrhizal Mutualists.</title>
        <authorList>
            <consortium name="DOE Joint Genome Institute"/>
            <consortium name="Mycorrhizal Genomics Consortium"/>
            <person name="Kohler A."/>
            <person name="Kuo A."/>
            <person name="Nagy L.G."/>
            <person name="Floudas D."/>
            <person name="Copeland A."/>
            <person name="Barry K.W."/>
            <person name="Cichocki N."/>
            <person name="Veneault-Fourrey C."/>
            <person name="LaButti K."/>
            <person name="Lindquist E.A."/>
            <person name="Lipzen A."/>
            <person name="Lundell T."/>
            <person name="Morin E."/>
            <person name="Murat C."/>
            <person name="Riley R."/>
            <person name="Ohm R."/>
            <person name="Sun H."/>
            <person name="Tunlid A."/>
            <person name="Henrissat B."/>
            <person name="Grigoriev I.V."/>
            <person name="Hibbett D.S."/>
            <person name="Martin F."/>
        </authorList>
    </citation>
    <scope>NUCLEOTIDE SEQUENCE [LARGE SCALE GENOMIC DNA]</scope>
    <source>
        <strain evidence="8 9">Koide BX008</strain>
    </source>
</reference>
<dbReference type="AlphaFoldDB" id="A0A0C2WDK5"/>
<dbReference type="GO" id="GO:0046983">
    <property type="term" value="F:protein dimerization activity"/>
    <property type="evidence" value="ECO:0007669"/>
    <property type="project" value="InterPro"/>
</dbReference>
<proteinExistence type="predicted"/>
<keyword evidence="2" id="KW-0479">Metal-binding</keyword>
<dbReference type="InterPro" id="IPR012337">
    <property type="entry name" value="RNaseH-like_sf"/>
</dbReference>
<dbReference type="GO" id="GO:0005634">
    <property type="term" value="C:nucleus"/>
    <property type="evidence" value="ECO:0007669"/>
    <property type="project" value="UniProtKB-SubCell"/>
</dbReference>
<dbReference type="EMBL" id="KN818666">
    <property type="protein sequence ID" value="KIL54666.1"/>
    <property type="molecule type" value="Genomic_DNA"/>
</dbReference>
<evidence type="ECO:0000256" key="1">
    <source>
        <dbReference type="ARBA" id="ARBA00004123"/>
    </source>
</evidence>